<organism evidence="2 3">
    <name type="scientific">Actinocorallia herbida</name>
    <dbReference type="NCBI Taxonomy" id="58109"/>
    <lineage>
        <taxon>Bacteria</taxon>
        <taxon>Bacillati</taxon>
        <taxon>Actinomycetota</taxon>
        <taxon>Actinomycetes</taxon>
        <taxon>Streptosporangiales</taxon>
        <taxon>Thermomonosporaceae</taxon>
        <taxon>Actinocorallia</taxon>
    </lineage>
</organism>
<dbReference type="AlphaFoldDB" id="A0A3N1CYN2"/>
<dbReference type="Gene3D" id="3.40.50.720">
    <property type="entry name" value="NAD(P)-binding Rossmann-like Domain"/>
    <property type="match status" value="1"/>
</dbReference>
<dbReference type="GO" id="GO:0005737">
    <property type="term" value="C:cytoplasm"/>
    <property type="evidence" value="ECO:0007669"/>
    <property type="project" value="TreeGrafter"/>
</dbReference>
<dbReference type="Pfam" id="PF01370">
    <property type="entry name" value="Epimerase"/>
    <property type="match status" value="1"/>
</dbReference>
<evidence type="ECO:0000259" key="1">
    <source>
        <dbReference type="Pfam" id="PF01370"/>
    </source>
</evidence>
<dbReference type="InterPro" id="IPR051783">
    <property type="entry name" value="NAD(P)-dependent_oxidoreduct"/>
</dbReference>
<reference evidence="2 3" key="1">
    <citation type="submission" date="2018-11" db="EMBL/GenBank/DDBJ databases">
        <title>Sequencing the genomes of 1000 actinobacteria strains.</title>
        <authorList>
            <person name="Klenk H.-P."/>
        </authorList>
    </citation>
    <scope>NUCLEOTIDE SEQUENCE [LARGE SCALE GENOMIC DNA]</scope>
    <source>
        <strain evidence="2 3">DSM 44254</strain>
    </source>
</reference>
<dbReference type="OrthoDB" id="3338687at2"/>
<comment type="caution">
    <text evidence="2">The sequence shown here is derived from an EMBL/GenBank/DDBJ whole genome shotgun (WGS) entry which is preliminary data.</text>
</comment>
<dbReference type="InterPro" id="IPR036291">
    <property type="entry name" value="NAD(P)-bd_dom_sf"/>
</dbReference>
<feature type="domain" description="NAD-dependent epimerase/dehydratase" evidence="1">
    <location>
        <begin position="3"/>
        <end position="229"/>
    </location>
</feature>
<dbReference type="PANTHER" id="PTHR48079:SF6">
    <property type="entry name" value="NAD(P)-BINDING DOMAIN-CONTAINING PROTEIN-RELATED"/>
    <property type="match status" value="1"/>
</dbReference>
<name>A0A3N1CYN2_9ACTN</name>
<proteinExistence type="predicted"/>
<evidence type="ECO:0000313" key="2">
    <source>
        <dbReference type="EMBL" id="ROO86393.1"/>
    </source>
</evidence>
<gene>
    <name evidence="2" type="ORF">EDD29_3958</name>
</gene>
<evidence type="ECO:0000313" key="3">
    <source>
        <dbReference type="Proteomes" id="UP000272400"/>
    </source>
</evidence>
<dbReference type="Proteomes" id="UP000272400">
    <property type="component" value="Unassembled WGS sequence"/>
</dbReference>
<dbReference type="RefSeq" id="WP_123665795.1">
    <property type="nucleotide sequence ID" value="NZ_RJKE01000001.1"/>
</dbReference>
<dbReference type="SUPFAM" id="SSF51735">
    <property type="entry name" value="NAD(P)-binding Rossmann-fold domains"/>
    <property type="match status" value="1"/>
</dbReference>
<accession>A0A3N1CYN2</accession>
<dbReference type="PANTHER" id="PTHR48079">
    <property type="entry name" value="PROTEIN YEEZ"/>
    <property type="match status" value="1"/>
</dbReference>
<sequence length="347" mass="36681">MRVVVIGATGSLGLSTMRALSAEPGVTSLLGVARRRPDLEVEGAGWARADITTDPLDELFAGAGAVVHLAWAFHPARDPVATWRTNVLGTTRVLQAAARTGVGAVVYASSVAAYAPGPPDRRVAEDWPTFGYPTSAYSREKAYVERLLDTFEIDRPDIRVVRLRPGLVFGRHAASAQRRVFAGPLLPAVLLRPGRVPVIPDVPGLRFQALHGDDAARAFALAALRPVRGPFNLAAEPVLDGPAVAAVLGARTVRMSAGTVRAALAAAYRLRLAPVGPELFDLVLRLPLMDTARARAELHWTPLRSAASALPELIEGLRDGAGAATPVLAPSPSGAERVRELWSGARG</sequence>
<keyword evidence="3" id="KW-1185">Reference proteome</keyword>
<protein>
    <submittedName>
        <fullName evidence="2">Nucleoside-diphosphate-sugar epimerase</fullName>
    </submittedName>
</protein>
<dbReference type="EMBL" id="RJKE01000001">
    <property type="protein sequence ID" value="ROO86393.1"/>
    <property type="molecule type" value="Genomic_DNA"/>
</dbReference>
<dbReference type="GO" id="GO:0004029">
    <property type="term" value="F:aldehyde dehydrogenase (NAD+) activity"/>
    <property type="evidence" value="ECO:0007669"/>
    <property type="project" value="TreeGrafter"/>
</dbReference>
<dbReference type="InterPro" id="IPR001509">
    <property type="entry name" value="Epimerase_deHydtase"/>
</dbReference>